<dbReference type="GO" id="GO:0008017">
    <property type="term" value="F:microtubule binding"/>
    <property type="evidence" value="ECO:0007669"/>
    <property type="project" value="InterPro"/>
</dbReference>
<evidence type="ECO:0000256" key="1">
    <source>
        <dbReference type="ARBA" id="ARBA00004245"/>
    </source>
</evidence>
<dbReference type="Gene3D" id="3.40.850.10">
    <property type="entry name" value="Kinesin motor domain"/>
    <property type="match status" value="1"/>
</dbReference>
<dbReference type="InterPro" id="IPR027417">
    <property type="entry name" value="P-loop_NTPase"/>
</dbReference>
<evidence type="ECO:0000256" key="5">
    <source>
        <dbReference type="ARBA" id="ARBA00023175"/>
    </source>
</evidence>
<feature type="coiled-coil region" evidence="8">
    <location>
        <begin position="1452"/>
        <end position="1479"/>
    </location>
</feature>
<proteinExistence type="inferred from homology"/>
<sequence>MLLRLSKTLSSETIEISGKTHTMIGSQDDPGITVLAVRQLFEEIESDRVFMIRAGYIEIYNEKVYDLLNDRELVKINQNGDNDIKLTNKETCVTDGEMILKMLNRGNKLRKAAQTNMNETSSRSHAIFRIIIESEDATGKGPVQVSYLNLVDLAGSEKTNDALTSGLRLQEGKDINTSLLHLGMAIRALSEGKKFVDFRSSKLTRILQASLGGNANTAIVCNVTPAALEETASTLNFANQAKTVKNDAKCNKVFSPDEALMKQLQAEIIHLKAELAKSQQSKESEKKLEADIARKEEIFLTGRNIRVKADRRQTWHHMPGDNNKIVAISNTTTNGDSPTVDISPCLPDTPRELRHQPPITPSPTQATLKYQLYRVEKELSDLQQFTALESNFGCQRHFDFESFEKRLTKNTKSHEMIASPLEADLVESSNSSVLNELSEVKMRNTELLQQVAELHATYEEKIQTAEKKQEKAEILQAEIEITFDQYKKQANQRINELETKLESMKDQSVLKPLDLNISQMPIKVEPKISSELAELMYENDQLKLDQKRNLETIENLKSQLEVISNEKSRIQRELSESAINKETVERLTTQLYKMNEERNILQSEHSEVSSQNSKIIEDLECKLRTVTKERNTSINQLELQLKTIVDERNVLETKYLEESTANLNVIKDLQSQLKTLSEEKSVLETEHSEMSTQIMEYIEELDQIKIELENLQRMYDASCAEVDRLQSIVDDNLLVILKTEEECKTFRASLVESYDKIKISMQETEYLKKREQSLCEEIVNLKNFLNVQSTEIGSLNDKIKELEQLNTTLWVERENDDSLKQIEELKAKHNTEIAVMEKDMDSLRQIFESSSNKLQDCITQLQSELKEKQEQLNSLKNDLNIRELKLEDYQKEIAKYEVIISDAKAESDQKFQSHIKRLETQLELKQQEIDKCEAMICEQKSTSSNLEASVIRLQTELTDKEQQLNKLQNDLKIRQITLEEHQQEITNYEGIITDLKTEYDRKLEAQMKEFEEKLLKKQEEIDNYETMISDQKIELNEEFQKKLLGLKIEWQESKEQHLSEFKAKISEEFEERLSKLKMKAQKQEEEADAIIAELRKQLSDSKVELQEMQHQVNIKMEMIADLKSQLEPQEQSEKIISDLKRKLLDLKAQLQERQLKVDENEAIVADNTKTKEEFLNQLSELKTKLQKKQRQINEYDAKISAQNENFQKELLKLTSKLQEMQEDVVRNETIIQNLKSDLYEKEKRALSTKNIIDSLENKLRAHDERKKSPTKGTKSNLSSDRKYRRHSQHDESRMWLDDSVVPPTSVAIQTDPTDANCNCESMNQQIKELTRTIAIKNSVINAERLEMRNHPLIGENSDLKRKLQQQQAEAHLLRLDIEHYKEKAHKHRQCFCVPKKMESKEIQADCDSNFFIEKNNLNSKIGDDLNIPNVENGYDNNASYCYHCVNVLTPQLDQAKEEVKELKLAKNVVDEKIKKLKTENSKISAKTRFYRDLAVSRRNQIKKIATEQSVHGASAEL</sequence>
<dbReference type="GO" id="GO:0005874">
    <property type="term" value="C:microtubule"/>
    <property type="evidence" value="ECO:0007669"/>
    <property type="project" value="TreeGrafter"/>
</dbReference>
<feature type="coiled-coil region" evidence="8">
    <location>
        <begin position="1066"/>
        <end position="1237"/>
    </location>
</feature>
<protein>
    <submittedName>
        <fullName evidence="11">Centromere-associated protein E</fullName>
    </submittedName>
</protein>
<keyword evidence="3" id="KW-0067">ATP-binding</keyword>
<dbReference type="PROSITE" id="PS50067">
    <property type="entry name" value="KINESIN_MOTOR_2"/>
    <property type="match status" value="1"/>
</dbReference>
<keyword evidence="5" id="KW-0505">Motor protein</keyword>
<feature type="compositionally biased region" description="Basic and acidic residues" evidence="9">
    <location>
        <begin position="1257"/>
        <end position="1267"/>
    </location>
</feature>
<reference evidence="11" key="1">
    <citation type="submission" date="2022-07" db="EMBL/GenBank/DDBJ databases">
        <authorList>
            <person name="Trinca V."/>
            <person name="Uliana J.V.C."/>
            <person name="Torres T.T."/>
            <person name="Ward R.J."/>
            <person name="Monesi N."/>
        </authorList>
    </citation>
    <scope>NUCLEOTIDE SEQUENCE</scope>
    <source>
        <strain evidence="11">HSMRA1968</strain>
        <tissue evidence="11">Whole embryos</tissue>
    </source>
</reference>
<evidence type="ECO:0000313" key="11">
    <source>
        <dbReference type="EMBL" id="KAJ6627320.1"/>
    </source>
</evidence>
<keyword evidence="2" id="KW-0547">Nucleotide-binding</keyword>
<comment type="similarity">
    <text evidence="7">Belongs to the TRAFAC class myosin-kinesin ATPase superfamily. Kinesin family.</text>
</comment>
<dbReference type="GO" id="GO:0007018">
    <property type="term" value="P:microtubule-based movement"/>
    <property type="evidence" value="ECO:0007669"/>
    <property type="project" value="InterPro"/>
</dbReference>
<dbReference type="PANTHER" id="PTHR47968:SF75">
    <property type="entry name" value="CENTROMERE-ASSOCIATED PROTEIN E"/>
    <property type="match status" value="1"/>
</dbReference>
<evidence type="ECO:0000256" key="8">
    <source>
        <dbReference type="SAM" id="Coils"/>
    </source>
</evidence>
<dbReference type="OrthoDB" id="7741291at2759"/>
<evidence type="ECO:0000256" key="2">
    <source>
        <dbReference type="ARBA" id="ARBA00022741"/>
    </source>
</evidence>
<evidence type="ECO:0000256" key="9">
    <source>
        <dbReference type="SAM" id="MobiDB-lite"/>
    </source>
</evidence>
<dbReference type="EMBL" id="WJQU01003139">
    <property type="protein sequence ID" value="KAJ6627320.1"/>
    <property type="molecule type" value="Genomic_DNA"/>
</dbReference>
<feature type="coiled-coil region" evidence="8">
    <location>
        <begin position="1356"/>
        <end position="1383"/>
    </location>
</feature>
<gene>
    <name evidence="11" type="primary">CENPE</name>
    <name evidence="11" type="ORF">Bhyg_16538</name>
</gene>
<dbReference type="Proteomes" id="UP001151699">
    <property type="component" value="Unassembled WGS sequence"/>
</dbReference>
<dbReference type="GO" id="GO:0003777">
    <property type="term" value="F:microtubule motor activity"/>
    <property type="evidence" value="ECO:0007669"/>
    <property type="project" value="InterPro"/>
</dbReference>
<dbReference type="InterPro" id="IPR001752">
    <property type="entry name" value="Kinesin_motor_dom"/>
</dbReference>
<dbReference type="InterPro" id="IPR036961">
    <property type="entry name" value="Kinesin_motor_dom_sf"/>
</dbReference>
<dbReference type="Pfam" id="PF00225">
    <property type="entry name" value="Kinesin"/>
    <property type="match status" value="1"/>
</dbReference>
<dbReference type="InterPro" id="IPR027640">
    <property type="entry name" value="Kinesin-like_fam"/>
</dbReference>
<keyword evidence="12" id="KW-1185">Reference proteome</keyword>
<feature type="region of interest" description="Disordered" evidence="9">
    <location>
        <begin position="1257"/>
        <end position="1294"/>
    </location>
</feature>
<keyword evidence="4 8" id="KW-0175">Coiled coil</keyword>
<comment type="subcellular location">
    <subcellularLocation>
        <location evidence="1">Cytoplasm</location>
        <location evidence="1">Cytoskeleton</location>
    </subcellularLocation>
</comment>
<evidence type="ECO:0000256" key="3">
    <source>
        <dbReference type="ARBA" id="ARBA00022840"/>
    </source>
</evidence>
<keyword evidence="6" id="KW-0206">Cytoskeleton</keyword>
<feature type="coiled-coil region" evidence="8">
    <location>
        <begin position="553"/>
        <end position="721"/>
    </location>
</feature>
<feature type="domain" description="Kinesin motor" evidence="10">
    <location>
        <begin position="1"/>
        <end position="244"/>
    </location>
</feature>
<evidence type="ECO:0000256" key="4">
    <source>
        <dbReference type="ARBA" id="ARBA00023054"/>
    </source>
</evidence>
<dbReference type="PRINTS" id="PR00380">
    <property type="entry name" value="KINESINHEAVY"/>
</dbReference>
<name>A0A9Q0RSP4_9DIPT</name>
<feature type="coiled-coil region" evidence="8">
    <location>
        <begin position="448"/>
        <end position="507"/>
    </location>
</feature>
<accession>A0A9Q0RSP4</accession>
<keyword evidence="6" id="KW-0963">Cytoplasm</keyword>
<dbReference type="GO" id="GO:0000278">
    <property type="term" value="P:mitotic cell cycle"/>
    <property type="evidence" value="ECO:0007669"/>
    <property type="project" value="TreeGrafter"/>
</dbReference>
<evidence type="ECO:0000256" key="6">
    <source>
        <dbReference type="ARBA" id="ARBA00023212"/>
    </source>
</evidence>
<comment type="caution">
    <text evidence="7">Lacks conserved residue(s) required for the propagation of feature annotation.</text>
</comment>
<dbReference type="GO" id="GO:0005524">
    <property type="term" value="F:ATP binding"/>
    <property type="evidence" value="ECO:0007669"/>
    <property type="project" value="UniProtKB-KW"/>
</dbReference>
<dbReference type="SUPFAM" id="SSF52540">
    <property type="entry name" value="P-loop containing nucleoside triphosphate hydrolases"/>
    <property type="match status" value="1"/>
</dbReference>
<comment type="caution">
    <text evidence="11">The sequence shown here is derived from an EMBL/GenBank/DDBJ whole genome shotgun (WGS) entry which is preliminary data.</text>
</comment>
<evidence type="ECO:0000259" key="10">
    <source>
        <dbReference type="PROSITE" id="PS50067"/>
    </source>
</evidence>
<evidence type="ECO:0000313" key="12">
    <source>
        <dbReference type="Proteomes" id="UP001151699"/>
    </source>
</evidence>
<evidence type="ECO:0000256" key="7">
    <source>
        <dbReference type="PROSITE-ProRule" id="PRU00283"/>
    </source>
</evidence>
<organism evidence="11 12">
    <name type="scientific">Pseudolycoriella hygida</name>
    <dbReference type="NCBI Taxonomy" id="35572"/>
    <lineage>
        <taxon>Eukaryota</taxon>
        <taxon>Metazoa</taxon>
        <taxon>Ecdysozoa</taxon>
        <taxon>Arthropoda</taxon>
        <taxon>Hexapoda</taxon>
        <taxon>Insecta</taxon>
        <taxon>Pterygota</taxon>
        <taxon>Neoptera</taxon>
        <taxon>Endopterygota</taxon>
        <taxon>Diptera</taxon>
        <taxon>Nematocera</taxon>
        <taxon>Sciaroidea</taxon>
        <taxon>Sciaridae</taxon>
        <taxon>Pseudolycoriella</taxon>
    </lineage>
</organism>
<dbReference type="PANTHER" id="PTHR47968">
    <property type="entry name" value="CENTROMERE PROTEIN E"/>
    <property type="match status" value="1"/>
</dbReference>
<feature type="coiled-coil region" evidence="8">
    <location>
        <begin position="785"/>
        <end position="1034"/>
    </location>
</feature>
<dbReference type="SMART" id="SM00129">
    <property type="entry name" value="KISc"/>
    <property type="match status" value="1"/>
</dbReference>